<dbReference type="InterPro" id="IPR011701">
    <property type="entry name" value="MFS"/>
</dbReference>
<keyword evidence="10" id="KW-1185">Reference proteome</keyword>
<comment type="subcellular location">
    <subcellularLocation>
        <location evidence="1">Membrane</location>
        <topology evidence="1">Multi-pass membrane protein</topology>
    </subcellularLocation>
</comment>
<evidence type="ECO:0000313" key="7">
    <source>
        <dbReference type="EMBL" id="KPY85467.1"/>
    </source>
</evidence>
<dbReference type="InterPro" id="IPR050930">
    <property type="entry name" value="MFS_Vesicular_Transporter"/>
</dbReference>
<feature type="transmembrane region" description="Helical" evidence="6">
    <location>
        <begin position="369"/>
        <end position="390"/>
    </location>
</feature>
<keyword evidence="2" id="KW-0813">Transport</keyword>
<feature type="transmembrane region" description="Helical" evidence="6">
    <location>
        <begin position="160"/>
        <end position="181"/>
    </location>
</feature>
<evidence type="ECO:0000256" key="6">
    <source>
        <dbReference type="SAM" id="Phobius"/>
    </source>
</evidence>
<dbReference type="EMBL" id="LJRM01000104">
    <property type="protein sequence ID" value="KPY85467.1"/>
    <property type="molecule type" value="Genomic_DNA"/>
</dbReference>
<protein>
    <submittedName>
        <fullName evidence="8">MFS transporter</fullName>
    </submittedName>
</protein>
<name>A0A0Q0B0H7_9PSED</name>
<dbReference type="GO" id="GO:0016020">
    <property type="term" value="C:membrane"/>
    <property type="evidence" value="ECO:0007669"/>
    <property type="project" value="UniProtKB-SubCell"/>
</dbReference>
<feature type="transmembrane region" description="Helical" evidence="6">
    <location>
        <begin position="249"/>
        <end position="268"/>
    </location>
</feature>
<dbReference type="PATRIC" id="fig|129140.3.peg.853"/>
<evidence type="ECO:0000313" key="10">
    <source>
        <dbReference type="Proteomes" id="UP001610657"/>
    </source>
</evidence>
<feature type="transmembrane region" description="Helical" evidence="6">
    <location>
        <begin position="304"/>
        <end position="321"/>
    </location>
</feature>
<evidence type="ECO:0000256" key="5">
    <source>
        <dbReference type="ARBA" id="ARBA00023136"/>
    </source>
</evidence>
<proteinExistence type="predicted"/>
<feature type="transmembrane region" description="Helical" evidence="6">
    <location>
        <begin position="7"/>
        <end position="31"/>
    </location>
</feature>
<organism evidence="7 9">
    <name type="scientific">Pseudomonas syringae pv. tagetis</name>
    <dbReference type="NCBI Taxonomy" id="129140"/>
    <lineage>
        <taxon>Bacteria</taxon>
        <taxon>Pseudomonadati</taxon>
        <taxon>Pseudomonadota</taxon>
        <taxon>Gammaproteobacteria</taxon>
        <taxon>Pseudomonadales</taxon>
        <taxon>Pseudomonadaceae</taxon>
        <taxon>Pseudomonas</taxon>
    </lineage>
</organism>
<evidence type="ECO:0000256" key="4">
    <source>
        <dbReference type="ARBA" id="ARBA00022989"/>
    </source>
</evidence>
<feature type="transmembrane region" description="Helical" evidence="6">
    <location>
        <begin position="342"/>
        <end position="363"/>
    </location>
</feature>
<reference evidence="8 10" key="2">
    <citation type="submission" date="2023-08" db="EMBL/GenBank/DDBJ databases">
        <title>Genomic and mutational analysis of Pseudomonas syringae pv. tagetis EB037 pathogenicity on sunflower.</title>
        <authorList>
            <person name="Maul J.E."/>
        </authorList>
    </citation>
    <scope>NUCLEOTIDE SEQUENCE [LARGE SCALE GENOMIC DNA]</scope>
    <source>
        <strain evidence="8 10">EB037_T1</strain>
    </source>
</reference>
<feature type="transmembrane region" description="Helical" evidence="6">
    <location>
        <begin position="280"/>
        <end position="298"/>
    </location>
</feature>
<evidence type="ECO:0000313" key="8">
    <source>
        <dbReference type="EMBL" id="MFH7517972.1"/>
    </source>
</evidence>
<sequence>MNKKNHLYVYAFFSRASGQIIGAYFVLYLSHVTQSSLVISLLLALPILVQLMVGNLLGALTKRLGAAHTCSSGMFFHALSYLVLVSTPSLFLTTTSRLLTGAGSSLGRTVDLLITSISRNLDLAVEMSKYNAARSFGACLAPVLGSAITLALPIEPLGYRVIFACSTLFCLVSLFFLISFISANSYQIALDAGENSHEDVRKWRLYERIFFSNSSFYLILVLMLIIIVNEGFYRTFPLWLKDIPGWKDEYFGAFGAARALLSIGFLFWISPAINARYKQYLNQLNIAAIVLLLLTFFMMQGSSVVVITISITLNSLLFAFVTNNLYSSFLTSIPSSGRGPVFSTYLSLSMLAQALGPFFVSGLVPDKSLIPLVSSLITMLTLICSFRLMYVRKSEDDYGR</sequence>
<keyword evidence="4 6" id="KW-1133">Transmembrane helix</keyword>
<dbReference type="SUPFAM" id="SSF103473">
    <property type="entry name" value="MFS general substrate transporter"/>
    <property type="match status" value="1"/>
</dbReference>
<dbReference type="AlphaFoldDB" id="A0A0Q0B0H7"/>
<dbReference type="Pfam" id="PF07690">
    <property type="entry name" value="MFS_1"/>
    <property type="match status" value="1"/>
</dbReference>
<dbReference type="Proteomes" id="UP001610657">
    <property type="component" value="Unassembled WGS sequence"/>
</dbReference>
<evidence type="ECO:0000256" key="3">
    <source>
        <dbReference type="ARBA" id="ARBA00022692"/>
    </source>
</evidence>
<gene>
    <name evidence="7" type="ORF">ALO44_00632</name>
    <name evidence="8" type="ORF">RA271_22675</name>
</gene>
<dbReference type="RefSeq" id="WP_055006136.1">
    <property type="nucleotide sequence ID" value="NZ_CP092923.1"/>
</dbReference>
<dbReference type="InterPro" id="IPR036259">
    <property type="entry name" value="MFS_trans_sf"/>
</dbReference>
<keyword evidence="3 6" id="KW-0812">Transmembrane</keyword>
<comment type="caution">
    <text evidence="7">The sequence shown here is derived from an EMBL/GenBank/DDBJ whole genome shotgun (WGS) entry which is preliminary data.</text>
</comment>
<evidence type="ECO:0000313" key="9">
    <source>
        <dbReference type="Proteomes" id="UP000050474"/>
    </source>
</evidence>
<dbReference type="Proteomes" id="UP000050474">
    <property type="component" value="Unassembled WGS sequence"/>
</dbReference>
<dbReference type="GO" id="GO:0022857">
    <property type="term" value="F:transmembrane transporter activity"/>
    <property type="evidence" value="ECO:0007669"/>
    <property type="project" value="InterPro"/>
</dbReference>
<accession>A0A0Q0B0H7</accession>
<dbReference type="EMBL" id="JAVCQK010000019">
    <property type="protein sequence ID" value="MFH7517972.1"/>
    <property type="molecule type" value="Genomic_DNA"/>
</dbReference>
<dbReference type="Gene3D" id="1.20.1250.20">
    <property type="entry name" value="MFS general substrate transporter like domains"/>
    <property type="match status" value="1"/>
</dbReference>
<dbReference type="PANTHER" id="PTHR23506">
    <property type="entry name" value="GH10249P"/>
    <property type="match status" value="1"/>
</dbReference>
<dbReference type="GeneID" id="96221146"/>
<evidence type="ECO:0000256" key="1">
    <source>
        <dbReference type="ARBA" id="ARBA00004141"/>
    </source>
</evidence>
<feature type="transmembrane region" description="Helical" evidence="6">
    <location>
        <begin position="209"/>
        <end position="229"/>
    </location>
</feature>
<feature type="transmembrane region" description="Helical" evidence="6">
    <location>
        <begin position="72"/>
        <end position="92"/>
    </location>
</feature>
<keyword evidence="5 6" id="KW-0472">Membrane</keyword>
<feature type="transmembrane region" description="Helical" evidence="6">
    <location>
        <begin position="37"/>
        <end position="60"/>
    </location>
</feature>
<reference evidence="7 9" key="1">
    <citation type="submission" date="2015-09" db="EMBL/GenBank/DDBJ databases">
        <title>Genome announcement of multiple Pseudomonas syringae strains.</title>
        <authorList>
            <person name="Thakur S."/>
            <person name="Wang P.W."/>
            <person name="Gong Y."/>
            <person name="Weir B.S."/>
            <person name="Guttman D.S."/>
        </authorList>
    </citation>
    <scope>NUCLEOTIDE SEQUENCE [LARGE SCALE GENOMIC DNA]</scope>
    <source>
        <strain evidence="7 9">ICMP4091</strain>
    </source>
</reference>
<dbReference type="PANTHER" id="PTHR23506:SF23">
    <property type="entry name" value="GH10249P"/>
    <property type="match status" value="1"/>
</dbReference>
<evidence type="ECO:0000256" key="2">
    <source>
        <dbReference type="ARBA" id="ARBA00022448"/>
    </source>
</evidence>